<protein>
    <submittedName>
        <fullName evidence="2">Uncharacterized protein</fullName>
    </submittedName>
</protein>
<name>A0A4S8QVZ1_9HELO</name>
<feature type="compositionally biased region" description="Basic and acidic residues" evidence="1">
    <location>
        <begin position="1"/>
        <end position="23"/>
    </location>
</feature>
<organism evidence="2 3">
    <name type="scientific">Botrytis galanthina</name>
    <dbReference type="NCBI Taxonomy" id="278940"/>
    <lineage>
        <taxon>Eukaryota</taxon>
        <taxon>Fungi</taxon>
        <taxon>Dikarya</taxon>
        <taxon>Ascomycota</taxon>
        <taxon>Pezizomycotina</taxon>
        <taxon>Leotiomycetes</taxon>
        <taxon>Helotiales</taxon>
        <taxon>Sclerotiniaceae</taxon>
        <taxon>Botrytis</taxon>
    </lineage>
</organism>
<dbReference type="AlphaFoldDB" id="A0A4S8QVZ1"/>
<dbReference type="Proteomes" id="UP000308671">
    <property type="component" value="Unassembled WGS sequence"/>
</dbReference>
<evidence type="ECO:0000256" key="1">
    <source>
        <dbReference type="SAM" id="MobiDB-lite"/>
    </source>
</evidence>
<accession>A0A4S8QVZ1</accession>
<dbReference type="EMBL" id="PQXL01000237">
    <property type="protein sequence ID" value="THV48621.1"/>
    <property type="molecule type" value="Genomic_DNA"/>
</dbReference>
<evidence type="ECO:0000313" key="2">
    <source>
        <dbReference type="EMBL" id="THV48621.1"/>
    </source>
</evidence>
<proteinExistence type="predicted"/>
<gene>
    <name evidence="2" type="ORF">BGAL_0237g00100</name>
</gene>
<comment type="caution">
    <text evidence="2">The sequence shown here is derived from an EMBL/GenBank/DDBJ whole genome shotgun (WGS) entry which is preliminary data.</text>
</comment>
<feature type="region of interest" description="Disordered" evidence="1">
    <location>
        <begin position="1"/>
        <end position="42"/>
    </location>
</feature>
<feature type="compositionally biased region" description="Polar residues" evidence="1">
    <location>
        <begin position="27"/>
        <end position="37"/>
    </location>
</feature>
<reference evidence="2 3" key="1">
    <citation type="submission" date="2017-12" db="EMBL/GenBank/DDBJ databases">
        <title>Comparative genomics of Botrytis spp.</title>
        <authorList>
            <person name="Valero-Jimenez C.A."/>
            <person name="Tapia P."/>
            <person name="Veloso J."/>
            <person name="Silva-Moreno E."/>
            <person name="Staats M."/>
            <person name="Valdes J.H."/>
            <person name="Van Kan J.A.L."/>
        </authorList>
    </citation>
    <scope>NUCLEOTIDE SEQUENCE [LARGE SCALE GENOMIC DNA]</scope>
    <source>
        <strain evidence="2 3">MUCL435</strain>
    </source>
</reference>
<sequence length="332" mass="38329">MAEKHEFGVRILKRDSQGSEPEGHSLPPNTHGSLQSSVPPPPYCVQDIYPPCDPGHILTTDNLTNEQLATTTNIQDPELCPQVLEWREDYNIFILAQRPDKQPPDNKIGARRNRGQFRSEIWEAPEKTPEPRTIQTSKSRRYISRTFPADSSTQPYLNQCYDRPYGFSSRTPLPEEYENMKPAQDLRLELEHLQKQIAYLKSAIVPAEQEYHSLAARLPRNGNDGPHFGILITGAKERVISQRMEWLQKQFVIIRQEIASKERAHEYAVEELSRVSELNDRLSQPFKDMAREMNERSLGRRWLQGEIPWADAVQIGSDVPDFAMIMTQRELR</sequence>
<evidence type="ECO:0000313" key="3">
    <source>
        <dbReference type="Proteomes" id="UP000308671"/>
    </source>
</evidence>
<dbReference type="OrthoDB" id="3529418at2759"/>
<keyword evidence="3" id="KW-1185">Reference proteome</keyword>